<gene>
    <name evidence="11" type="ORF">SAMN04488123_12113</name>
</gene>
<protein>
    <recommendedName>
        <fullName evidence="9">Phosphate transport system permease protein</fullName>
    </recommendedName>
</protein>
<dbReference type="EMBL" id="FNEN01000021">
    <property type="protein sequence ID" value="SDJ21724.1"/>
    <property type="molecule type" value="Genomic_DNA"/>
</dbReference>
<feature type="transmembrane region" description="Helical" evidence="8">
    <location>
        <begin position="211"/>
        <end position="232"/>
    </location>
</feature>
<evidence type="ECO:0000256" key="2">
    <source>
        <dbReference type="ARBA" id="ARBA00007069"/>
    </source>
</evidence>
<evidence type="ECO:0000256" key="9">
    <source>
        <dbReference type="RuleBase" id="RU363054"/>
    </source>
</evidence>
<feature type="transmembrane region" description="Helical" evidence="8">
    <location>
        <begin position="29"/>
        <end position="50"/>
    </location>
</feature>
<dbReference type="InterPro" id="IPR035906">
    <property type="entry name" value="MetI-like_sf"/>
</dbReference>
<evidence type="ECO:0000259" key="10">
    <source>
        <dbReference type="PROSITE" id="PS50928"/>
    </source>
</evidence>
<evidence type="ECO:0000313" key="11">
    <source>
        <dbReference type="EMBL" id="SDJ21724.1"/>
    </source>
</evidence>
<evidence type="ECO:0000256" key="7">
    <source>
        <dbReference type="ARBA" id="ARBA00023136"/>
    </source>
</evidence>
<dbReference type="PANTHER" id="PTHR30425:SF2">
    <property type="entry name" value="ABC TRANSPORTER PERMEASE PROTEIN YQGH-RELATED"/>
    <property type="match status" value="1"/>
</dbReference>
<evidence type="ECO:0000256" key="5">
    <source>
        <dbReference type="ARBA" id="ARBA00022692"/>
    </source>
</evidence>
<sequence length="307" mass="32834">METNLRASERLVRKSRKLSLKNPERNGKIVVYTAAFLTVVATLAVTVFLAQRGLQSFYMSDINPLEFFTSTNWNPSGDNPTYGALIFIFGSLAVTLASAVIVAPLGIGAAIFMTEIAPSWGKKVLQPVIEILVGIPSVIYGYIGLTVLVPFIREQVGGSGYSLMAGIVVVSVMILPTVTTLSADALNRLPNGLRSSSYALGATRWQTIRRVLLPAAIPGLLTAVILGMARAIGEALAIQMVIGNTELLPGSLLDPTATMTTIITLNMGHTTFGSAENNVLWTLGLILLAISYLLVMAVRFLGARRKI</sequence>
<dbReference type="InterPro" id="IPR000515">
    <property type="entry name" value="MetI-like"/>
</dbReference>
<keyword evidence="9" id="KW-0592">Phosphate transport</keyword>
<evidence type="ECO:0000256" key="1">
    <source>
        <dbReference type="ARBA" id="ARBA00004651"/>
    </source>
</evidence>
<dbReference type="OrthoDB" id="9785113at2"/>
<name>A0A1G8RXK2_9BACI</name>
<proteinExistence type="inferred from homology"/>
<dbReference type="Gene3D" id="1.10.3720.10">
    <property type="entry name" value="MetI-like"/>
    <property type="match status" value="1"/>
</dbReference>
<evidence type="ECO:0000256" key="3">
    <source>
        <dbReference type="ARBA" id="ARBA00022448"/>
    </source>
</evidence>
<evidence type="ECO:0000256" key="4">
    <source>
        <dbReference type="ARBA" id="ARBA00022475"/>
    </source>
</evidence>
<evidence type="ECO:0000256" key="6">
    <source>
        <dbReference type="ARBA" id="ARBA00022989"/>
    </source>
</evidence>
<comment type="subcellular location">
    <subcellularLocation>
        <location evidence="1 8">Cell membrane</location>
        <topology evidence="1 8">Multi-pass membrane protein</topology>
    </subcellularLocation>
</comment>
<accession>A0A1G8RXK2</accession>
<dbReference type="InterPro" id="IPR011864">
    <property type="entry name" value="Phosphate_PstC"/>
</dbReference>
<keyword evidence="7 8" id="KW-0472">Membrane</keyword>
<dbReference type="Proteomes" id="UP000198853">
    <property type="component" value="Unassembled WGS sequence"/>
</dbReference>
<dbReference type="CDD" id="cd06261">
    <property type="entry name" value="TM_PBP2"/>
    <property type="match status" value="1"/>
</dbReference>
<dbReference type="RefSeq" id="WP_090399766.1">
    <property type="nucleotide sequence ID" value="NZ_FNEN01000021.1"/>
</dbReference>
<dbReference type="GO" id="GO:0005315">
    <property type="term" value="F:phosphate transmembrane transporter activity"/>
    <property type="evidence" value="ECO:0007669"/>
    <property type="project" value="InterPro"/>
</dbReference>
<organism evidence="11 12">
    <name type="scientific">Natribacillus halophilus</name>
    <dbReference type="NCBI Taxonomy" id="549003"/>
    <lineage>
        <taxon>Bacteria</taxon>
        <taxon>Bacillati</taxon>
        <taxon>Bacillota</taxon>
        <taxon>Bacilli</taxon>
        <taxon>Bacillales</taxon>
        <taxon>Bacillaceae</taxon>
        <taxon>Natribacillus</taxon>
    </lineage>
</organism>
<keyword evidence="4 9" id="KW-1003">Cell membrane</keyword>
<evidence type="ECO:0000313" key="12">
    <source>
        <dbReference type="Proteomes" id="UP000198853"/>
    </source>
</evidence>
<reference evidence="11 12" key="1">
    <citation type="submission" date="2016-10" db="EMBL/GenBank/DDBJ databases">
        <authorList>
            <person name="de Groot N.N."/>
        </authorList>
    </citation>
    <scope>NUCLEOTIDE SEQUENCE [LARGE SCALE GENOMIC DNA]</scope>
    <source>
        <strain evidence="11 12">DSM 21771</strain>
    </source>
</reference>
<dbReference type="Pfam" id="PF00528">
    <property type="entry name" value="BPD_transp_1"/>
    <property type="match status" value="1"/>
</dbReference>
<comment type="similarity">
    <text evidence="2 9">Belongs to the binding-protein-dependent transport system permease family. CysTW subfamily.</text>
</comment>
<dbReference type="PROSITE" id="PS50928">
    <property type="entry name" value="ABC_TM1"/>
    <property type="match status" value="1"/>
</dbReference>
<comment type="function">
    <text evidence="9">Part of the binding-protein-dependent transport system for phosphate; probably responsible for the translocation of the substrate across the membrane.</text>
</comment>
<dbReference type="SUPFAM" id="SSF161098">
    <property type="entry name" value="MetI-like"/>
    <property type="match status" value="1"/>
</dbReference>
<feature type="domain" description="ABC transmembrane type-1" evidence="10">
    <location>
        <begin position="88"/>
        <end position="298"/>
    </location>
</feature>
<dbReference type="GO" id="GO:0006817">
    <property type="term" value="P:phosphate ion transport"/>
    <property type="evidence" value="ECO:0007669"/>
    <property type="project" value="UniProtKB-KW"/>
</dbReference>
<keyword evidence="3 8" id="KW-0813">Transport</keyword>
<feature type="transmembrane region" description="Helical" evidence="8">
    <location>
        <begin position="279"/>
        <end position="301"/>
    </location>
</feature>
<dbReference type="PANTHER" id="PTHR30425">
    <property type="entry name" value="PHOSPHATE TRANSPORT SYSTEM PERMEASE PROTEIN PST"/>
    <property type="match status" value="1"/>
</dbReference>
<keyword evidence="6 8" id="KW-1133">Transmembrane helix</keyword>
<keyword evidence="5 8" id="KW-0812">Transmembrane</keyword>
<dbReference type="InterPro" id="IPR051124">
    <property type="entry name" value="Phosphate_Transport_Permease"/>
</dbReference>
<keyword evidence="12" id="KW-1185">Reference proteome</keyword>
<dbReference type="GO" id="GO:0005886">
    <property type="term" value="C:plasma membrane"/>
    <property type="evidence" value="ECO:0007669"/>
    <property type="project" value="UniProtKB-SubCell"/>
</dbReference>
<evidence type="ECO:0000256" key="8">
    <source>
        <dbReference type="RuleBase" id="RU363032"/>
    </source>
</evidence>
<dbReference type="NCBIfam" id="TIGR02138">
    <property type="entry name" value="phosphate_pstC"/>
    <property type="match status" value="1"/>
</dbReference>
<feature type="transmembrane region" description="Helical" evidence="8">
    <location>
        <begin position="163"/>
        <end position="186"/>
    </location>
</feature>
<feature type="transmembrane region" description="Helical" evidence="8">
    <location>
        <begin position="82"/>
        <end position="112"/>
    </location>
</feature>
<feature type="transmembrane region" description="Helical" evidence="8">
    <location>
        <begin position="124"/>
        <end position="143"/>
    </location>
</feature>
<dbReference type="AlphaFoldDB" id="A0A1G8RXK2"/>